<dbReference type="PIRSF" id="PIRSF038007">
    <property type="entry name" value="IL_12_beta"/>
    <property type="match status" value="1"/>
</dbReference>
<dbReference type="GO" id="GO:0005615">
    <property type="term" value="C:extracellular space"/>
    <property type="evidence" value="ECO:0007669"/>
    <property type="project" value="UniProtKB-KW"/>
</dbReference>
<keyword evidence="4" id="KW-0202">Cytokine</keyword>
<dbReference type="PANTHER" id="PTHR48485">
    <property type="entry name" value="INTERLEUKIN-12 SUBUNIT BETA-RELATED"/>
    <property type="match status" value="1"/>
</dbReference>
<name>A0A3Q2XNU1_HIPCM</name>
<dbReference type="InterPro" id="IPR050676">
    <property type="entry name" value="IL-12"/>
</dbReference>
<evidence type="ECO:0000256" key="3">
    <source>
        <dbReference type="ARBA" id="ARBA00023180"/>
    </source>
</evidence>
<organism evidence="6 7">
    <name type="scientific">Hippocampus comes</name>
    <name type="common">Tiger tail seahorse</name>
    <dbReference type="NCBI Taxonomy" id="109280"/>
    <lineage>
        <taxon>Eukaryota</taxon>
        <taxon>Metazoa</taxon>
        <taxon>Chordata</taxon>
        <taxon>Craniata</taxon>
        <taxon>Vertebrata</taxon>
        <taxon>Euteleostomi</taxon>
        <taxon>Actinopterygii</taxon>
        <taxon>Neopterygii</taxon>
        <taxon>Teleostei</taxon>
        <taxon>Neoteleostei</taxon>
        <taxon>Acanthomorphata</taxon>
        <taxon>Syngnathiaria</taxon>
        <taxon>Syngnathiformes</taxon>
        <taxon>Syngnathoidei</taxon>
        <taxon>Syngnathidae</taxon>
        <taxon>Hippocampus</taxon>
    </lineage>
</organism>
<sequence>MIYFLPKFSLQMNFIDYILMCAFLHVGYQNPLSSWTLQPNVLVVKVNGSPSQQALKCLHSAEGLTNGDDKDILWKKNGREEKQRGNSYLVQLEESLGGGRYSCYSTNGSLLNHTVVLIQEDTTRRKILMKTDQEEYLKCSTQNFEGAFRCSWTWHRTRFGKVALIRAGRDVECSVDASGQRWTCSSGQGQISCSVDGTGDGISCVDKRHCAFAEEKHRIFLTVYVKTEHFLVESYSKHFYLSEIVKPDKVKIRRVNTSMIEVTYPSSWSSPSSYFPLTFQVSQSTRGCKNCDNPCENPTATVMVNSSSHCRFEVKSEFKTVCVRAKDALYNSQWSDWSHLRLRKKRKNKQKNHTS</sequence>
<dbReference type="OMA" id="WSEWSHK"/>
<evidence type="ECO:0000256" key="4">
    <source>
        <dbReference type="RuleBase" id="RU281113"/>
    </source>
</evidence>
<reference evidence="6" key="2">
    <citation type="submission" date="2025-09" db="UniProtKB">
        <authorList>
            <consortium name="Ensembl"/>
        </authorList>
    </citation>
    <scope>IDENTIFICATION</scope>
</reference>
<gene>
    <name evidence="4" type="primary">IL12B</name>
</gene>
<dbReference type="SUPFAM" id="SSF49265">
    <property type="entry name" value="Fibronectin type III"/>
    <property type="match status" value="1"/>
</dbReference>
<evidence type="ECO:0000313" key="7">
    <source>
        <dbReference type="Proteomes" id="UP000264820"/>
    </source>
</evidence>
<dbReference type="GO" id="GO:0004896">
    <property type="term" value="F:cytokine receptor activity"/>
    <property type="evidence" value="ECO:0007669"/>
    <property type="project" value="UniProtKB-UniRule"/>
</dbReference>
<dbReference type="GeneTree" id="ENSGT00390000012630"/>
<comment type="subunit">
    <text evidence="4">Heterodimer with IL12A; disulfide-linked. The heterodimer is known as interleukin IL-12.</text>
</comment>
<keyword evidence="7" id="KW-1185">Reference proteome</keyword>
<dbReference type="InterPro" id="IPR013783">
    <property type="entry name" value="Ig-like_fold"/>
</dbReference>
<evidence type="ECO:0000256" key="1">
    <source>
        <dbReference type="ARBA" id="ARBA00022729"/>
    </source>
</evidence>
<feature type="domain" description="Ig-like" evidence="5">
    <location>
        <begin position="39"/>
        <end position="123"/>
    </location>
</feature>
<dbReference type="PANTHER" id="PTHR48485:SF4">
    <property type="entry name" value="INTERLEUKIN-12 SUBUNIT BETA"/>
    <property type="match status" value="1"/>
</dbReference>
<dbReference type="GO" id="GO:0005125">
    <property type="term" value="F:cytokine activity"/>
    <property type="evidence" value="ECO:0007669"/>
    <property type="project" value="UniProtKB-KW"/>
</dbReference>
<proteinExistence type="inferred from homology"/>
<accession>A0A3Q2XNU1</accession>
<comment type="similarity">
    <text evidence="4">Belongs to the IL-12B family.</text>
</comment>
<dbReference type="PRINTS" id="PR01928">
    <property type="entry name" value="INTRLEUKN12B"/>
</dbReference>
<keyword evidence="4" id="KW-0964">Secreted</keyword>
<dbReference type="InterPro" id="IPR019482">
    <property type="entry name" value="IL-12_beta_cen-dom"/>
</dbReference>
<evidence type="ECO:0000256" key="2">
    <source>
        <dbReference type="ARBA" id="ARBA00023157"/>
    </source>
</evidence>
<dbReference type="Pfam" id="PF10420">
    <property type="entry name" value="IL12p40_C"/>
    <property type="match status" value="1"/>
</dbReference>
<dbReference type="STRING" id="109280.ENSHCOP00000001681"/>
<dbReference type="AlphaFoldDB" id="A0A3Q2XNU1"/>
<dbReference type="InterPro" id="IPR015528">
    <property type="entry name" value="IL-12_beta"/>
</dbReference>
<keyword evidence="2" id="KW-1015">Disulfide bond</keyword>
<keyword evidence="4" id="KW-0393">Immunoglobulin domain</keyword>
<dbReference type="InterPro" id="IPR007110">
    <property type="entry name" value="Ig-like_dom"/>
</dbReference>
<keyword evidence="3 4" id="KW-0325">Glycoprotein</keyword>
<keyword evidence="1" id="KW-0732">Signal</keyword>
<comment type="subcellular location">
    <subcellularLocation>
        <location evidence="4">Secreted</location>
    </subcellularLocation>
</comment>
<dbReference type="InterPro" id="IPR036116">
    <property type="entry name" value="FN3_sf"/>
</dbReference>
<dbReference type="PROSITE" id="PS50835">
    <property type="entry name" value="IG_LIKE"/>
    <property type="match status" value="1"/>
</dbReference>
<protein>
    <recommendedName>
        <fullName evidence="4">Interleukin-12 subunit beta</fullName>
        <shortName evidence="4">IL-12B</shortName>
    </recommendedName>
    <alternativeName>
        <fullName evidence="4">Cytotoxic lymphocyte maturation factor 40 kDa subunit</fullName>
    </alternativeName>
    <alternativeName>
        <fullName evidence="4">IL-12 subunit p40</fullName>
    </alternativeName>
</protein>
<dbReference type="Gene3D" id="2.60.40.10">
    <property type="entry name" value="Immunoglobulins"/>
    <property type="match status" value="2"/>
</dbReference>
<evidence type="ECO:0000259" key="5">
    <source>
        <dbReference type="PROSITE" id="PS50835"/>
    </source>
</evidence>
<dbReference type="Ensembl" id="ENSHCOT00000011692.1">
    <property type="protein sequence ID" value="ENSHCOP00000001681.1"/>
    <property type="gene ID" value="ENSHCOG00000002702.1"/>
</dbReference>
<evidence type="ECO:0000313" key="6">
    <source>
        <dbReference type="Ensembl" id="ENSHCOP00000001681.1"/>
    </source>
</evidence>
<reference evidence="6" key="1">
    <citation type="submission" date="2025-08" db="UniProtKB">
        <authorList>
            <consortium name="Ensembl"/>
        </authorList>
    </citation>
    <scope>IDENTIFICATION</scope>
</reference>
<dbReference type="Proteomes" id="UP000264820">
    <property type="component" value="Unplaced"/>
</dbReference>